<feature type="domain" description="Glycosyltransferase 2-like" evidence="4">
    <location>
        <begin position="54"/>
        <end position="220"/>
    </location>
</feature>
<dbReference type="AlphaFoldDB" id="X1GHP8"/>
<evidence type="ECO:0000313" key="5">
    <source>
        <dbReference type="EMBL" id="GAH57436.1"/>
    </source>
</evidence>
<evidence type="ECO:0000256" key="1">
    <source>
        <dbReference type="ARBA" id="ARBA00022676"/>
    </source>
</evidence>
<dbReference type="Gene3D" id="3.90.550.10">
    <property type="entry name" value="Spore Coat Polysaccharide Biosynthesis Protein SpsA, Chain A"/>
    <property type="match status" value="1"/>
</dbReference>
<dbReference type="GO" id="GO:0016757">
    <property type="term" value="F:glycosyltransferase activity"/>
    <property type="evidence" value="ECO:0007669"/>
    <property type="project" value="UniProtKB-KW"/>
</dbReference>
<keyword evidence="3" id="KW-0472">Membrane</keyword>
<keyword evidence="1" id="KW-0328">Glycosyltransferase</keyword>
<evidence type="ECO:0000259" key="4">
    <source>
        <dbReference type="Pfam" id="PF00535"/>
    </source>
</evidence>
<comment type="caution">
    <text evidence="5">The sequence shown here is derived from an EMBL/GenBank/DDBJ whole genome shotgun (WGS) entry which is preliminary data.</text>
</comment>
<organism evidence="5">
    <name type="scientific">marine sediment metagenome</name>
    <dbReference type="NCBI Taxonomy" id="412755"/>
    <lineage>
        <taxon>unclassified sequences</taxon>
        <taxon>metagenomes</taxon>
        <taxon>ecological metagenomes</taxon>
    </lineage>
</organism>
<dbReference type="Pfam" id="PF00535">
    <property type="entry name" value="Glycos_transf_2"/>
    <property type="match status" value="1"/>
</dbReference>
<accession>X1GHP8</accession>
<evidence type="ECO:0000256" key="3">
    <source>
        <dbReference type="SAM" id="Phobius"/>
    </source>
</evidence>
<feature type="transmembrane region" description="Helical" evidence="3">
    <location>
        <begin position="12"/>
        <end position="33"/>
    </location>
</feature>
<dbReference type="InterPro" id="IPR029044">
    <property type="entry name" value="Nucleotide-diphossugar_trans"/>
</dbReference>
<dbReference type="InterPro" id="IPR001173">
    <property type="entry name" value="Glyco_trans_2-like"/>
</dbReference>
<keyword evidence="3" id="KW-0812">Transmembrane</keyword>
<gene>
    <name evidence="5" type="ORF">S03H2_38595</name>
</gene>
<evidence type="ECO:0000256" key="2">
    <source>
        <dbReference type="ARBA" id="ARBA00022679"/>
    </source>
</evidence>
<dbReference type="PANTHER" id="PTHR43630:SF1">
    <property type="entry name" value="POLY-BETA-1,6-N-ACETYL-D-GLUCOSAMINE SYNTHASE"/>
    <property type="match status" value="1"/>
</dbReference>
<feature type="non-terminal residue" evidence="5">
    <location>
        <position position="269"/>
    </location>
</feature>
<name>X1GHP8_9ZZZZ</name>
<dbReference type="SUPFAM" id="SSF53448">
    <property type="entry name" value="Nucleotide-diphospho-sugar transferases"/>
    <property type="match status" value="1"/>
</dbReference>
<keyword evidence="3" id="KW-1133">Transmembrane helix</keyword>
<dbReference type="PANTHER" id="PTHR43630">
    <property type="entry name" value="POLY-BETA-1,6-N-ACETYL-D-GLUCOSAMINE SYNTHASE"/>
    <property type="match status" value="1"/>
</dbReference>
<sequence>MINLFDLDLKLFELILLFLFGLSLFIQLFYYFFFYGRLAYYKSPHSSAHKKPVSIIICAKDEADNLKKHLPSILNQDYPDYEVIVVNDCSEDETEQVLEGLKKKHKHLKISTIKKDEKFSHGKKFALFIGIKAAKNEWLLLTDADCYAETNQWLFTMQKSFKKNTSFVLGYGGYERGKGILNQVIRYDTVFIAMQYFGFALTGIPYMGVGRNLAYRRSLFFESRGFSTHMHLNSGDDDLFINANANKTNTLIEVGKKSHIRSVPKKTFS</sequence>
<keyword evidence="2" id="KW-0808">Transferase</keyword>
<reference evidence="5" key="1">
    <citation type="journal article" date="2014" name="Front. Microbiol.">
        <title>High frequency of phylogenetically diverse reductive dehalogenase-homologous genes in deep subseafloor sedimentary metagenomes.</title>
        <authorList>
            <person name="Kawai M."/>
            <person name="Futagami T."/>
            <person name="Toyoda A."/>
            <person name="Takaki Y."/>
            <person name="Nishi S."/>
            <person name="Hori S."/>
            <person name="Arai W."/>
            <person name="Tsubouchi T."/>
            <person name="Morono Y."/>
            <person name="Uchiyama I."/>
            <person name="Ito T."/>
            <person name="Fujiyama A."/>
            <person name="Inagaki F."/>
            <person name="Takami H."/>
        </authorList>
    </citation>
    <scope>NUCLEOTIDE SEQUENCE</scope>
    <source>
        <strain evidence="5">Expedition CK06-06</strain>
    </source>
</reference>
<dbReference type="EMBL" id="BARU01023809">
    <property type="protein sequence ID" value="GAH57436.1"/>
    <property type="molecule type" value="Genomic_DNA"/>
</dbReference>
<protein>
    <recommendedName>
        <fullName evidence="4">Glycosyltransferase 2-like domain-containing protein</fullName>
    </recommendedName>
</protein>
<proteinExistence type="predicted"/>